<dbReference type="Proteomes" id="UP000177583">
    <property type="component" value="Unassembled WGS sequence"/>
</dbReference>
<proteinExistence type="inferred from homology"/>
<dbReference type="PANTHER" id="PTHR33175:SF3">
    <property type="entry name" value="DNA-BINDING PROTEIN HU-BETA"/>
    <property type="match status" value="1"/>
</dbReference>
<accession>A0A1F6GLX8</accession>
<dbReference type="GO" id="GO:0003677">
    <property type="term" value="F:DNA binding"/>
    <property type="evidence" value="ECO:0007669"/>
    <property type="project" value="UniProtKB-KW"/>
</dbReference>
<sequence length="93" mass="9783">MTKADLIAAAAKEAGTTKAATEKVINALVDAVEVALVGGRSVTLVGFGTFSIGKRQARKGRNPQTKKEIRIPAATVAKFKPGKLLKEAVNKHK</sequence>
<dbReference type="GO" id="GO:0005829">
    <property type="term" value="C:cytosol"/>
    <property type="evidence" value="ECO:0007669"/>
    <property type="project" value="TreeGrafter"/>
</dbReference>
<dbReference type="PANTHER" id="PTHR33175">
    <property type="entry name" value="DNA-BINDING PROTEIN HU"/>
    <property type="match status" value="1"/>
</dbReference>
<dbReference type="SMART" id="SM00411">
    <property type="entry name" value="BHL"/>
    <property type="match status" value="1"/>
</dbReference>
<dbReference type="InterPro" id="IPR020816">
    <property type="entry name" value="Histone-like_DNA-bd_CS"/>
</dbReference>
<dbReference type="InterPro" id="IPR000119">
    <property type="entry name" value="Hist_DNA-bd"/>
</dbReference>
<dbReference type="CDD" id="cd13831">
    <property type="entry name" value="HU"/>
    <property type="match status" value="1"/>
</dbReference>
<dbReference type="PRINTS" id="PR01727">
    <property type="entry name" value="DNABINDINGHU"/>
</dbReference>
<evidence type="ECO:0000256" key="1">
    <source>
        <dbReference type="ARBA" id="ARBA00010529"/>
    </source>
</evidence>
<dbReference type="EMBL" id="MFNF01000061">
    <property type="protein sequence ID" value="OGG99097.1"/>
    <property type="molecule type" value="Genomic_DNA"/>
</dbReference>
<name>A0A1F6GLX8_9PROT</name>
<dbReference type="GO" id="GO:0030527">
    <property type="term" value="F:structural constituent of chromatin"/>
    <property type="evidence" value="ECO:0007669"/>
    <property type="project" value="InterPro"/>
</dbReference>
<evidence type="ECO:0000256" key="2">
    <source>
        <dbReference type="ARBA" id="ARBA00023067"/>
    </source>
</evidence>
<comment type="caution">
    <text evidence="5">The sequence shown here is derived from an EMBL/GenBank/DDBJ whole genome shotgun (WGS) entry which is preliminary data.</text>
</comment>
<dbReference type="Gene3D" id="4.10.520.10">
    <property type="entry name" value="IHF-like DNA-binding proteins"/>
    <property type="match status" value="1"/>
</dbReference>
<dbReference type="AlphaFoldDB" id="A0A1F6GLX8"/>
<evidence type="ECO:0000313" key="6">
    <source>
        <dbReference type="Proteomes" id="UP000177583"/>
    </source>
</evidence>
<evidence type="ECO:0000256" key="3">
    <source>
        <dbReference type="ARBA" id="ARBA00023125"/>
    </source>
</evidence>
<organism evidence="5 6">
    <name type="scientific">Candidatus Lambdaproteobacteria bacterium RIFOXYD2_FULL_56_26</name>
    <dbReference type="NCBI Taxonomy" id="1817773"/>
    <lineage>
        <taxon>Bacteria</taxon>
        <taxon>Pseudomonadati</taxon>
        <taxon>Pseudomonadota</taxon>
        <taxon>Candidatus Lambdaproteobacteria</taxon>
    </lineage>
</organism>
<evidence type="ECO:0000313" key="5">
    <source>
        <dbReference type="EMBL" id="OGG99097.1"/>
    </source>
</evidence>
<dbReference type="Pfam" id="PF00216">
    <property type="entry name" value="Bac_DNA_binding"/>
    <property type="match status" value="1"/>
</dbReference>
<dbReference type="PROSITE" id="PS00045">
    <property type="entry name" value="HISTONE_LIKE"/>
    <property type="match status" value="1"/>
</dbReference>
<comment type="similarity">
    <text evidence="1 4">Belongs to the bacterial histone-like protein family.</text>
</comment>
<dbReference type="SUPFAM" id="SSF47729">
    <property type="entry name" value="IHF-like DNA-binding proteins"/>
    <property type="match status" value="1"/>
</dbReference>
<reference evidence="5 6" key="1">
    <citation type="journal article" date="2016" name="Nat. Commun.">
        <title>Thousands of microbial genomes shed light on interconnected biogeochemical processes in an aquifer system.</title>
        <authorList>
            <person name="Anantharaman K."/>
            <person name="Brown C.T."/>
            <person name="Hug L.A."/>
            <person name="Sharon I."/>
            <person name="Castelle C.J."/>
            <person name="Probst A.J."/>
            <person name="Thomas B.C."/>
            <person name="Singh A."/>
            <person name="Wilkins M.J."/>
            <person name="Karaoz U."/>
            <person name="Brodie E.L."/>
            <person name="Williams K.H."/>
            <person name="Hubbard S.S."/>
            <person name="Banfield J.F."/>
        </authorList>
    </citation>
    <scope>NUCLEOTIDE SEQUENCE [LARGE SCALE GENOMIC DNA]</scope>
</reference>
<dbReference type="InterPro" id="IPR010992">
    <property type="entry name" value="IHF-like_DNA-bd_dom_sf"/>
</dbReference>
<protein>
    <submittedName>
        <fullName evidence="5">DNA-binding protein HU</fullName>
    </submittedName>
</protein>
<keyword evidence="3 5" id="KW-0238">DNA-binding</keyword>
<keyword evidence="2" id="KW-0226">DNA condensation</keyword>
<gene>
    <name evidence="5" type="ORF">A2557_09945</name>
</gene>
<dbReference type="GO" id="GO:0030261">
    <property type="term" value="P:chromosome condensation"/>
    <property type="evidence" value="ECO:0007669"/>
    <property type="project" value="UniProtKB-KW"/>
</dbReference>
<evidence type="ECO:0000256" key="4">
    <source>
        <dbReference type="RuleBase" id="RU003939"/>
    </source>
</evidence>